<evidence type="ECO:0000256" key="1">
    <source>
        <dbReference type="SAM" id="MobiDB-lite"/>
    </source>
</evidence>
<organism evidence="2 3">
    <name type="scientific">Hymenobacter monticola</name>
    <dbReference type="NCBI Taxonomy" id="1705399"/>
    <lineage>
        <taxon>Bacteria</taxon>
        <taxon>Pseudomonadati</taxon>
        <taxon>Bacteroidota</taxon>
        <taxon>Cytophagia</taxon>
        <taxon>Cytophagales</taxon>
        <taxon>Hymenobacteraceae</taxon>
        <taxon>Hymenobacter</taxon>
    </lineage>
</organism>
<dbReference type="Proteomes" id="UP000831390">
    <property type="component" value="Chromosome"/>
</dbReference>
<protein>
    <recommendedName>
        <fullName evidence="4">Cytochrome c domain-containing protein</fullName>
    </recommendedName>
</protein>
<reference evidence="2 3" key="1">
    <citation type="submission" date="2022-03" db="EMBL/GenBank/DDBJ databases">
        <title>Hymenobactersp. isolated from the air.</title>
        <authorList>
            <person name="Won M."/>
            <person name="Kwon S.-W."/>
        </authorList>
    </citation>
    <scope>NUCLEOTIDE SEQUENCE [LARGE SCALE GENOMIC DNA]</scope>
    <source>
        <strain evidence="2 3">KACC 22596</strain>
    </source>
</reference>
<accession>A0ABY4B630</accession>
<evidence type="ECO:0000313" key="3">
    <source>
        <dbReference type="Proteomes" id="UP000831390"/>
    </source>
</evidence>
<evidence type="ECO:0000313" key="2">
    <source>
        <dbReference type="EMBL" id="UOE34244.1"/>
    </source>
</evidence>
<keyword evidence="3" id="KW-1185">Reference proteome</keyword>
<name>A0ABY4B630_9BACT</name>
<dbReference type="EMBL" id="CP094534">
    <property type="protein sequence ID" value="UOE34244.1"/>
    <property type="molecule type" value="Genomic_DNA"/>
</dbReference>
<evidence type="ECO:0008006" key="4">
    <source>
        <dbReference type="Google" id="ProtNLM"/>
    </source>
</evidence>
<proteinExistence type="predicted"/>
<dbReference type="RefSeq" id="WP_243515115.1">
    <property type="nucleotide sequence ID" value="NZ_CP094534.1"/>
</dbReference>
<gene>
    <name evidence="2" type="ORF">MTP16_01005</name>
</gene>
<sequence length="88" mass="10114">MKFLQFRCAACHYFQRLKNRSKAARQPSLTGREQPGRDERVGPLEVYLPFGGEAQVHETDAGLQEADFLAQARSRLLIYSAQCIMRKR</sequence>
<feature type="region of interest" description="Disordered" evidence="1">
    <location>
        <begin position="20"/>
        <end position="39"/>
    </location>
</feature>